<dbReference type="Proteomes" id="UP000828048">
    <property type="component" value="Chromosome 6"/>
</dbReference>
<name>A0ACB7X834_9ERIC</name>
<reference evidence="1 2" key="1">
    <citation type="journal article" date="2021" name="Hortic Res">
        <title>High-quality reference genome and annotation aids understanding of berry development for evergreen blueberry (Vaccinium darrowii).</title>
        <authorList>
            <person name="Yu J."/>
            <person name="Hulse-Kemp A.M."/>
            <person name="Babiker E."/>
            <person name="Staton M."/>
        </authorList>
    </citation>
    <scope>NUCLEOTIDE SEQUENCE [LARGE SCALE GENOMIC DNA]</scope>
    <source>
        <strain evidence="2">cv. NJ 8807/NJ 8810</strain>
        <tissue evidence="1">Young leaf</tissue>
    </source>
</reference>
<evidence type="ECO:0000313" key="2">
    <source>
        <dbReference type="Proteomes" id="UP000828048"/>
    </source>
</evidence>
<gene>
    <name evidence="1" type="ORF">Vadar_004942</name>
</gene>
<protein>
    <submittedName>
        <fullName evidence="1">Uncharacterized protein</fullName>
    </submittedName>
</protein>
<organism evidence="1 2">
    <name type="scientific">Vaccinium darrowii</name>
    <dbReference type="NCBI Taxonomy" id="229202"/>
    <lineage>
        <taxon>Eukaryota</taxon>
        <taxon>Viridiplantae</taxon>
        <taxon>Streptophyta</taxon>
        <taxon>Embryophyta</taxon>
        <taxon>Tracheophyta</taxon>
        <taxon>Spermatophyta</taxon>
        <taxon>Magnoliopsida</taxon>
        <taxon>eudicotyledons</taxon>
        <taxon>Gunneridae</taxon>
        <taxon>Pentapetalae</taxon>
        <taxon>asterids</taxon>
        <taxon>Ericales</taxon>
        <taxon>Ericaceae</taxon>
        <taxon>Vaccinioideae</taxon>
        <taxon>Vaccinieae</taxon>
        <taxon>Vaccinium</taxon>
    </lineage>
</organism>
<sequence length="167" mass="18139">MTEGNREVCRGILGFNCSAEEGKYLGQPYIIGRSKRAAVENIKEQVVKKIGGWDGHNINPAGNEVLIKSVLLSIPIYTMACVRIPTEFCASKAQRSGNTVVHSHEADRWNPPSRGSFKINVDGALDKNRGKGGVGGVVRDEMEQIVKLAVIPLSNVWVAEIVEIGVL</sequence>
<evidence type="ECO:0000313" key="1">
    <source>
        <dbReference type="EMBL" id="KAH7836735.1"/>
    </source>
</evidence>
<proteinExistence type="predicted"/>
<dbReference type="EMBL" id="CM037156">
    <property type="protein sequence ID" value="KAH7836735.1"/>
    <property type="molecule type" value="Genomic_DNA"/>
</dbReference>
<accession>A0ACB7X834</accession>
<comment type="caution">
    <text evidence="1">The sequence shown here is derived from an EMBL/GenBank/DDBJ whole genome shotgun (WGS) entry which is preliminary data.</text>
</comment>
<keyword evidence="2" id="KW-1185">Reference proteome</keyword>